<name>A0A8H6IJH4_9AGAR</name>
<dbReference type="InterPro" id="IPR036249">
    <property type="entry name" value="Thioredoxin-like_sf"/>
</dbReference>
<dbReference type="OrthoDB" id="412788at2759"/>
<feature type="domain" description="GST N-terminal" evidence="1">
    <location>
        <begin position="5"/>
        <end position="101"/>
    </location>
</feature>
<dbReference type="GO" id="GO:0006749">
    <property type="term" value="P:glutathione metabolic process"/>
    <property type="evidence" value="ECO:0007669"/>
    <property type="project" value="TreeGrafter"/>
</dbReference>
<evidence type="ECO:0000313" key="2">
    <source>
        <dbReference type="EMBL" id="KAF6766059.1"/>
    </source>
</evidence>
<dbReference type="AlphaFoldDB" id="A0A8H6IJH4"/>
<dbReference type="CDD" id="cd00570">
    <property type="entry name" value="GST_N_family"/>
    <property type="match status" value="1"/>
</dbReference>
<dbReference type="Pfam" id="PF13417">
    <property type="entry name" value="GST_N_3"/>
    <property type="match status" value="1"/>
</dbReference>
<gene>
    <name evidence="2" type="ORF">DFP72DRAFT_865427</name>
</gene>
<reference evidence="2 3" key="1">
    <citation type="submission" date="2020-07" db="EMBL/GenBank/DDBJ databases">
        <title>Comparative genomics of pyrophilous fungi reveals a link between fire events and developmental genes.</title>
        <authorList>
            <consortium name="DOE Joint Genome Institute"/>
            <person name="Steindorff A.S."/>
            <person name="Carver A."/>
            <person name="Calhoun S."/>
            <person name="Stillman K."/>
            <person name="Liu H."/>
            <person name="Lipzen A."/>
            <person name="Pangilinan J."/>
            <person name="Labutti K."/>
            <person name="Bruns T.D."/>
            <person name="Grigoriev I.V."/>
        </authorList>
    </citation>
    <scope>NUCLEOTIDE SEQUENCE [LARGE SCALE GENOMIC DNA]</scope>
    <source>
        <strain evidence="2 3">CBS 144469</strain>
    </source>
</reference>
<evidence type="ECO:0000259" key="1">
    <source>
        <dbReference type="PROSITE" id="PS50404"/>
    </source>
</evidence>
<sequence>MSALPKAVLYHYPVSIWSAVARLALEEKGYAPEEVDLKVVDIWKGENYDPTFLRINPKATVPTLVVPLSNTLSEEVDSRYKALTESTAIVEFLDKSRSFLSKTHTTSAAPAPALTPATVAATSIGKVIINDIVHSSEANPGLLRYNNARDEASLRQLAKEVLHIQQGKQSALKKYIAEGESGALQVSEKTKKFWADKLESVESALLVLEAAEKPQDSLSESEKQARASFLQTGKEAWETNLPKVLTRLSKEMIGPYALGDQFSIADLHLAAWFTRLAKICGATVSDDGKTVVDKIESYIGIGAFIPKDYSPDVTRRSEKVAKLAVFWDSLKGRGSWQKLYGEGLF</sequence>
<dbReference type="Gene3D" id="1.20.1050.10">
    <property type="match status" value="1"/>
</dbReference>
<dbReference type="SUPFAM" id="SSF52833">
    <property type="entry name" value="Thioredoxin-like"/>
    <property type="match status" value="1"/>
</dbReference>
<protein>
    <recommendedName>
        <fullName evidence="1">GST N-terminal domain-containing protein</fullName>
    </recommendedName>
</protein>
<dbReference type="Gene3D" id="3.40.30.10">
    <property type="entry name" value="Glutaredoxin"/>
    <property type="match status" value="1"/>
</dbReference>
<organism evidence="2 3">
    <name type="scientific">Ephemerocybe angulata</name>
    <dbReference type="NCBI Taxonomy" id="980116"/>
    <lineage>
        <taxon>Eukaryota</taxon>
        <taxon>Fungi</taxon>
        <taxon>Dikarya</taxon>
        <taxon>Basidiomycota</taxon>
        <taxon>Agaricomycotina</taxon>
        <taxon>Agaricomycetes</taxon>
        <taxon>Agaricomycetidae</taxon>
        <taxon>Agaricales</taxon>
        <taxon>Agaricineae</taxon>
        <taxon>Psathyrellaceae</taxon>
        <taxon>Ephemerocybe</taxon>
    </lineage>
</organism>
<dbReference type="GO" id="GO:0006559">
    <property type="term" value="P:L-phenylalanine catabolic process"/>
    <property type="evidence" value="ECO:0007669"/>
    <property type="project" value="TreeGrafter"/>
</dbReference>
<dbReference type="PANTHER" id="PTHR42673">
    <property type="entry name" value="MALEYLACETOACETATE ISOMERASE"/>
    <property type="match status" value="1"/>
</dbReference>
<proteinExistence type="predicted"/>
<dbReference type="PROSITE" id="PS50404">
    <property type="entry name" value="GST_NTER"/>
    <property type="match status" value="1"/>
</dbReference>
<dbReference type="GO" id="GO:0016034">
    <property type="term" value="F:maleylacetoacetate isomerase activity"/>
    <property type="evidence" value="ECO:0007669"/>
    <property type="project" value="TreeGrafter"/>
</dbReference>
<dbReference type="CDD" id="cd00299">
    <property type="entry name" value="GST_C_family"/>
    <property type="match status" value="1"/>
</dbReference>
<dbReference type="GO" id="GO:0004364">
    <property type="term" value="F:glutathione transferase activity"/>
    <property type="evidence" value="ECO:0007669"/>
    <property type="project" value="TreeGrafter"/>
</dbReference>
<accession>A0A8H6IJH4</accession>
<dbReference type="SUPFAM" id="SSF47616">
    <property type="entry name" value="GST C-terminal domain-like"/>
    <property type="match status" value="1"/>
</dbReference>
<keyword evidence="3" id="KW-1185">Reference proteome</keyword>
<evidence type="ECO:0000313" key="3">
    <source>
        <dbReference type="Proteomes" id="UP000521943"/>
    </source>
</evidence>
<dbReference type="EMBL" id="JACGCI010000001">
    <property type="protein sequence ID" value="KAF6766059.1"/>
    <property type="molecule type" value="Genomic_DNA"/>
</dbReference>
<dbReference type="Proteomes" id="UP000521943">
    <property type="component" value="Unassembled WGS sequence"/>
</dbReference>
<dbReference type="InterPro" id="IPR004045">
    <property type="entry name" value="Glutathione_S-Trfase_N"/>
</dbReference>
<dbReference type="InterPro" id="IPR036282">
    <property type="entry name" value="Glutathione-S-Trfase_C_sf"/>
</dbReference>
<dbReference type="PANTHER" id="PTHR42673:SF4">
    <property type="entry name" value="MALEYLACETOACETATE ISOMERASE"/>
    <property type="match status" value="1"/>
</dbReference>
<comment type="caution">
    <text evidence="2">The sequence shown here is derived from an EMBL/GenBank/DDBJ whole genome shotgun (WGS) entry which is preliminary data.</text>
</comment>